<name>A0A9D4SPY4_RHISA</name>
<dbReference type="EMBL" id="JABSTV010001254">
    <property type="protein sequence ID" value="KAH7938920.1"/>
    <property type="molecule type" value="Genomic_DNA"/>
</dbReference>
<dbReference type="AlphaFoldDB" id="A0A9D4SPY4"/>
<organism evidence="15 16">
    <name type="scientific">Rhipicephalus sanguineus</name>
    <name type="common">Brown dog tick</name>
    <name type="synonym">Ixodes sanguineus</name>
    <dbReference type="NCBI Taxonomy" id="34632"/>
    <lineage>
        <taxon>Eukaryota</taxon>
        <taxon>Metazoa</taxon>
        <taxon>Ecdysozoa</taxon>
        <taxon>Arthropoda</taxon>
        <taxon>Chelicerata</taxon>
        <taxon>Arachnida</taxon>
        <taxon>Acari</taxon>
        <taxon>Parasitiformes</taxon>
        <taxon>Ixodida</taxon>
        <taxon>Ixodoidea</taxon>
        <taxon>Ixodidae</taxon>
        <taxon>Rhipicephalinae</taxon>
        <taxon>Rhipicephalus</taxon>
        <taxon>Rhipicephalus</taxon>
    </lineage>
</organism>
<feature type="compositionally biased region" description="Low complexity" evidence="13">
    <location>
        <begin position="307"/>
        <end position="338"/>
    </location>
</feature>
<feature type="compositionally biased region" description="Basic and acidic residues" evidence="13">
    <location>
        <begin position="782"/>
        <end position="805"/>
    </location>
</feature>
<keyword evidence="11" id="KW-0131">Cell cycle</keyword>
<feature type="compositionally biased region" description="Basic and acidic residues" evidence="13">
    <location>
        <begin position="657"/>
        <end position="667"/>
    </location>
</feature>
<feature type="compositionally biased region" description="Basic and acidic residues" evidence="13">
    <location>
        <begin position="713"/>
        <end position="733"/>
    </location>
</feature>
<feature type="compositionally biased region" description="Polar residues" evidence="13">
    <location>
        <begin position="388"/>
        <end position="397"/>
    </location>
</feature>
<keyword evidence="8 12" id="KW-0195">Cyclin</keyword>
<evidence type="ECO:0000256" key="4">
    <source>
        <dbReference type="ARBA" id="ARBA00022553"/>
    </source>
</evidence>
<evidence type="ECO:0000256" key="5">
    <source>
        <dbReference type="ARBA" id="ARBA00022618"/>
    </source>
</evidence>
<evidence type="ECO:0000256" key="9">
    <source>
        <dbReference type="ARBA" id="ARBA00023163"/>
    </source>
</evidence>
<feature type="compositionally biased region" description="Low complexity" evidence="13">
    <location>
        <begin position="431"/>
        <end position="442"/>
    </location>
</feature>
<dbReference type="InterPro" id="IPR006671">
    <property type="entry name" value="Cyclin_N"/>
</dbReference>
<sequence length="1030" mass="110930">MAAAERWYFTKEQLALTPSRKCGLDADKELSYRQQAANLIQDMGQRLQVYPRGRECRSANSTQLCINTAIVYMHRFYYYHSFTKFHRNSIAACALFLAAKVEEQPRKLEHVIKVAHMCLHRDAPPLNPASEAYQEQALELVLNENMMLQTLGFDIGIEHPHTHVVNFCQLVRASKDLAQTSYFMATNSLHLTMMCLQYKPRVVACLCIHLACKWSNWEIPKSSENKDWFWYVDQSCTAELLEELTSEFLAILDKCPSRLKRKIMSIGAGSGGSSSTAAPTPVASAPSTSGSSRREAHAQQKREERAAAAASHEPSTSSEAHASSERQPASSSHGSSRKPPSDPTLHRNAKVPPHHGPAQPSPGLVQLQTSNQGAEHVLSPGKRKAPEGSSSHGSQPLSLDAYRDKRCRQKGQPKPQPPPSDRSGSHHGATSHPPHQAPSSHSQSRHHQPHLEPTPDVSATTAPLHHPPTATATESTKPSATQVKQEHTSDDASGFNFNFGAQFGGDGGDSSIDSFSFGLDGPDIMPAISPLQFDADDRSNSQDVLMTLSHTVPPPPSVPTLPAEESIAPPKVAAVPPPAVPPAKVEPRTPPLPPPKVRPPSPPPPQKPVPATPPLPPQKSRPSTPPLPPQAAQLLPPPPPPAAPAPTAAPLPAPVADKPEVKAEVKPEAVAAPPVKDKEKERSERKERKERHKHKHSSSERSRNKHSSPGKHSGGEKTSEGKSHGDRVPDVGAHHAASNAVDAQPAVNQSVDGAPAADSDRKVERNGISKHDRKSSGSSKSESSRKEKSERREKERREASREENGSRSSQPSAGGGLKITISKEKLQQSGSGLTGSPPREALKIKIPKLKIVPPTPTPPPPPPADVPESGKGPHTPPPPPPSTGLKLKISKERLNSGRKRDRRSDDGEHRARSPKSRKVSVPVPPPPPPPPGPSYPAPPVPPSGGSANHVPPQFHQGYVPAPQFSAPPPPHHPPLYFQPPYGYPPPPPPMHMAPGAYQVPQYFGIPPPPPPVDPPLPKELPPPPPPPPSE</sequence>
<dbReference type="VEuPathDB" id="VectorBase:RSAN_039756"/>
<keyword evidence="6" id="KW-0832">Ubl conjugation</keyword>
<dbReference type="CDD" id="cd20539">
    <property type="entry name" value="CYCLIN_CCNT_rpt2"/>
    <property type="match status" value="1"/>
</dbReference>
<reference evidence="15" key="1">
    <citation type="journal article" date="2020" name="Cell">
        <title>Large-Scale Comparative Analyses of Tick Genomes Elucidate Their Genetic Diversity and Vector Capacities.</title>
        <authorList>
            <consortium name="Tick Genome and Microbiome Consortium (TIGMIC)"/>
            <person name="Jia N."/>
            <person name="Wang J."/>
            <person name="Shi W."/>
            <person name="Du L."/>
            <person name="Sun Y."/>
            <person name="Zhan W."/>
            <person name="Jiang J.F."/>
            <person name="Wang Q."/>
            <person name="Zhang B."/>
            <person name="Ji P."/>
            <person name="Bell-Sakyi L."/>
            <person name="Cui X.M."/>
            <person name="Yuan T.T."/>
            <person name="Jiang B.G."/>
            <person name="Yang W.F."/>
            <person name="Lam T.T."/>
            <person name="Chang Q.C."/>
            <person name="Ding S.J."/>
            <person name="Wang X.J."/>
            <person name="Zhu J.G."/>
            <person name="Ruan X.D."/>
            <person name="Zhao L."/>
            <person name="Wei J.T."/>
            <person name="Ye R.Z."/>
            <person name="Que T.C."/>
            <person name="Du C.H."/>
            <person name="Zhou Y.H."/>
            <person name="Cheng J.X."/>
            <person name="Dai P.F."/>
            <person name="Guo W.B."/>
            <person name="Han X.H."/>
            <person name="Huang E.J."/>
            <person name="Li L.F."/>
            <person name="Wei W."/>
            <person name="Gao Y.C."/>
            <person name="Liu J.Z."/>
            <person name="Shao H.Z."/>
            <person name="Wang X."/>
            <person name="Wang C.C."/>
            <person name="Yang T.C."/>
            <person name="Huo Q.B."/>
            <person name="Li W."/>
            <person name="Chen H.Y."/>
            <person name="Chen S.E."/>
            <person name="Zhou L.G."/>
            <person name="Ni X.B."/>
            <person name="Tian J.H."/>
            <person name="Sheng Y."/>
            <person name="Liu T."/>
            <person name="Pan Y.S."/>
            <person name="Xia L.Y."/>
            <person name="Li J."/>
            <person name="Zhao F."/>
            <person name="Cao W.C."/>
        </authorList>
    </citation>
    <scope>NUCLEOTIDE SEQUENCE</scope>
    <source>
        <strain evidence="15">Rsan-2018</strain>
    </source>
</reference>
<comment type="similarity">
    <text evidence="2">Belongs to the cyclin family. Cyclin C subfamily.</text>
</comment>
<accession>A0A9D4SPY4</accession>
<comment type="subcellular location">
    <subcellularLocation>
        <location evidence="1">Nucleus</location>
    </subcellularLocation>
</comment>
<dbReference type="FunFam" id="1.10.472.10:FF:000009">
    <property type="entry name" value="cyclin-T2 isoform X1"/>
    <property type="match status" value="1"/>
</dbReference>
<evidence type="ECO:0000256" key="6">
    <source>
        <dbReference type="ARBA" id="ARBA00022843"/>
    </source>
</evidence>
<feature type="compositionally biased region" description="Basic and acidic residues" evidence="13">
    <location>
        <begin position="675"/>
        <end position="687"/>
    </location>
</feature>
<evidence type="ECO:0000313" key="16">
    <source>
        <dbReference type="Proteomes" id="UP000821837"/>
    </source>
</evidence>
<dbReference type="Proteomes" id="UP000821837">
    <property type="component" value="Chromosome 8"/>
</dbReference>
<keyword evidence="9" id="KW-0804">Transcription</keyword>
<proteinExistence type="inferred from homology"/>
<feature type="compositionally biased region" description="Pro residues" evidence="13">
    <location>
        <begin position="922"/>
        <end position="942"/>
    </location>
</feature>
<keyword evidence="10" id="KW-0539">Nucleus</keyword>
<keyword evidence="4" id="KW-0597">Phosphoprotein</keyword>
<evidence type="ECO:0000256" key="1">
    <source>
        <dbReference type="ARBA" id="ARBA00004123"/>
    </source>
</evidence>
<dbReference type="Pfam" id="PF00134">
    <property type="entry name" value="Cyclin_N"/>
    <property type="match status" value="1"/>
</dbReference>
<feature type="compositionally biased region" description="Basic and acidic residues" evidence="13">
    <location>
        <begin position="292"/>
        <end position="306"/>
    </location>
</feature>
<evidence type="ECO:0000256" key="13">
    <source>
        <dbReference type="SAM" id="MobiDB-lite"/>
    </source>
</evidence>
<evidence type="ECO:0000256" key="12">
    <source>
        <dbReference type="RuleBase" id="RU000383"/>
    </source>
</evidence>
<evidence type="ECO:0000256" key="11">
    <source>
        <dbReference type="ARBA" id="ARBA00023306"/>
    </source>
</evidence>
<dbReference type="PANTHER" id="PTHR10026">
    <property type="entry name" value="CYCLIN"/>
    <property type="match status" value="1"/>
</dbReference>
<feature type="compositionally biased region" description="Basic and acidic residues" evidence="13">
    <location>
        <begin position="902"/>
        <end position="911"/>
    </location>
</feature>
<dbReference type="GO" id="GO:0005634">
    <property type="term" value="C:nucleus"/>
    <property type="evidence" value="ECO:0007669"/>
    <property type="project" value="UniProtKB-SubCell"/>
</dbReference>
<keyword evidence="16" id="KW-1185">Reference proteome</keyword>
<dbReference type="SUPFAM" id="SSF47954">
    <property type="entry name" value="Cyclin-like"/>
    <property type="match status" value="2"/>
</dbReference>
<dbReference type="InterPro" id="IPR013763">
    <property type="entry name" value="Cyclin-like_dom"/>
</dbReference>
<feature type="region of interest" description="Disordered" evidence="13">
    <location>
        <begin position="267"/>
        <end position="980"/>
    </location>
</feature>
<keyword evidence="3" id="KW-1017">Isopeptide bond</keyword>
<dbReference type="CDD" id="cd20538">
    <property type="entry name" value="CYCLIN_CCNT_rpt1"/>
    <property type="match status" value="1"/>
</dbReference>
<feature type="compositionally biased region" description="Basic and acidic residues" evidence="13">
    <location>
        <begin position="758"/>
        <end position="770"/>
    </location>
</feature>
<feature type="compositionally biased region" description="Low complexity" evidence="13">
    <location>
        <begin position="273"/>
        <end position="291"/>
    </location>
</feature>
<dbReference type="InterPro" id="IPR036915">
    <property type="entry name" value="Cyclin-like_sf"/>
</dbReference>
<evidence type="ECO:0000256" key="10">
    <source>
        <dbReference type="ARBA" id="ARBA00023242"/>
    </source>
</evidence>
<feature type="compositionally biased region" description="Low complexity" evidence="13">
    <location>
        <begin position="459"/>
        <end position="473"/>
    </location>
</feature>
<feature type="compositionally biased region" description="Pro residues" evidence="13">
    <location>
        <begin position="588"/>
        <end position="653"/>
    </location>
</feature>
<dbReference type="Pfam" id="PF21797">
    <property type="entry name" value="CycT2-like_C"/>
    <property type="match status" value="1"/>
</dbReference>
<gene>
    <name evidence="15" type="ORF">HPB52_002308</name>
</gene>
<dbReference type="GO" id="GO:0006357">
    <property type="term" value="P:regulation of transcription by RNA polymerase II"/>
    <property type="evidence" value="ECO:0007669"/>
    <property type="project" value="InterPro"/>
</dbReference>
<dbReference type="GO" id="GO:0051301">
    <property type="term" value="P:cell division"/>
    <property type="evidence" value="ECO:0007669"/>
    <property type="project" value="UniProtKB-KW"/>
</dbReference>
<evidence type="ECO:0000259" key="14">
    <source>
        <dbReference type="SMART" id="SM00385"/>
    </source>
</evidence>
<evidence type="ECO:0000256" key="3">
    <source>
        <dbReference type="ARBA" id="ARBA00022499"/>
    </source>
</evidence>
<dbReference type="InterPro" id="IPR043198">
    <property type="entry name" value="Cyclin/Ssn8"/>
</dbReference>
<evidence type="ECO:0000256" key="2">
    <source>
        <dbReference type="ARBA" id="ARBA00008638"/>
    </source>
</evidence>
<feature type="compositionally biased region" description="Polar residues" evidence="13">
    <location>
        <begin position="474"/>
        <end position="483"/>
    </location>
</feature>
<dbReference type="FunFam" id="1.10.472.10:FF:000004">
    <property type="entry name" value="Cyclin T2"/>
    <property type="match status" value="1"/>
</dbReference>
<keyword evidence="5" id="KW-0132">Cell division</keyword>
<evidence type="ECO:0000256" key="8">
    <source>
        <dbReference type="ARBA" id="ARBA00023127"/>
    </source>
</evidence>
<comment type="caution">
    <text evidence="15">The sequence shown here is derived from an EMBL/GenBank/DDBJ whole genome shotgun (WGS) entry which is preliminary data.</text>
</comment>
<feature type="domain" description="Cyclin-like" evidence="14">
    <location>
        <begin position="38"/>
        <end position="149"/>
    </location>
</feature>
<feature type="compositionally biased region" description="Pro residues" evidence="13">
    <location>
        <begin position="853"/>
        <end position="865"/>
    </location>
</feature>
<dbReference type="Gene3D" id="1.10.472.10">
    <property type="entry name" value="Cyclin-like"/>
    <property type="match status" value="2"/>
</dbReference>
<keyword evidence="7" id="KW-0805">Transcription regulation</keyword>
<feature type="domain" description="Cyclin-like" evidence="14">
    <location>
        <begin position="162"/>
        <end position="250"/>
    </location>
</feature>
<feature type="compositionally biased region" description="Pro residues" evidence="13">
    <location>
        <begin position="1005"/>
        <end position="1030"/>
    </location>
</feature>
<feature type="region of interest" description="Disordered" evidence="13">
    <location>
        <begin position="992"/>
        <end position="1030"/>
    </location>
</feature>
<dbReference type="GO" id="GO:0016538">
    <property type="term" value="F:cyclin-dependent protein serine/threonine kinase regulator activity"/>
    <property type="evidence" value="ECO:0007669"/>
    <property type="project" value="InterPro"/>
</dbReference>
<feature type="compositionally biased region" description="Low complexity" evidence="13">
    <location>
        <begin position="509"/>
        <end position="521"/>
    </location>
</feature>
<evidence type="ECO:0000256" key="7">
    <source>
        <dbReference type="ARBA" id="ARBA00023015"/>
    </source>
</evidence>
<protein>
    <recommendedName>
        <fullName evidence="14">Cyclin-like domain-containing protein</fullName>
    </recommendedName>
</protein>
<feature type="compositionally biased region" description="Low complexity" evidence="13">
    <location>
        <begin position="492"/>
        <end position="501"/>
    </location>
</feature>
<dbReference type="SMART" id="SM00385">
    <property type="entry name" value="CYCLIN"/>
    <property type="match status" value="2"/>
</dbReference>
<feature type="compositionally biased region" description="Pro residues" evidence="13">
    <location>
        <begin position="965"/>
        <end position="980"/>
    </location>
</feature>
<reference evidence="15" key="2">
    <citation type="submission" date="2021-09" db="EMBL/GenBank/DDBJ databases">
        <authorList>
            <person name="Jia N."/>
            <person name="Wang J."/>
            <person name="Shi W."/>
            <person name="Du L."/>
            <person name="Sun Y."/>
            <person name="Zhan W."/>
            <person name="Jiang J."/>
            <person name="Wang Q."/>
            <person name="Zhang B."/>
            <person name="Ji P."/>
            <person name="Sakyi L.B."/>
            <person name="Cui X."/>
            <person name="Yuan T."/>
            <person name="Jiang B."/>
            <person name="Yang W."/>
            <person name="Lam T.T.-Y."/>
            <person name="Chang Q."/>
            <person name="Ding S."/>
            <person name="Wang X."/>
            <person name="Zhu J."/>
            <person name="Ruan X."/>
            <person name="Zhao L."/>
            <person name="Wei J."/>
            <person name="Que T."/>
            <person name="Du C."/>
            <person name="Cheng J."/>
            <person name="Dai P."/>
            <person name="Han X."/>
            <person name="Huang E."/>
            <person name="Gao Y."/>
            <person name="Liu J."/>
            <person name="Shao H."/>
            <person name="Ye R."/>
            <person name="Li L."/>
            <person name="Wei W."/>
            <person name="Wang X."/>
            <person name="Wang C."/>
            <person name="Huo Q."/>
            <person name="Li W."/>
            <person name="Guo W."/>
            <person name="Chen H."/>
            <person name="Chen S."/>
            <person name="Zhou L."/>
            <person name="Zhou L."/>
            <person name="Ni X."/>
            <person name="Tian J."/>
            <person name="Zhou Y."/>
            <person name="Sheng Y."/>
            <person name="Liu T."/>
            <person name="Pan Y."/>
            <person name="Xia L."/>
            <person name="Li J."/>
            <person name="Zhao F."/>
            <person name="Cao W."/>
        </authorList>
    </citation>
    <scope>NUCLEOTIDE SEQUENCE</scope>
    <source>
        <strain evidence="15">Rsan-2018</strain>
        <tissue evidence="15">Larvae</tissue>
    </source>
</reference>
<evidence type="ECO:0000313" key="15">
    <source>
        <dbReference type="EMBL" id="KAH7938920.1"/>
    </source>
</evidence>